<gene>
    <name evidence="2" type="ORF">SAMN02745172_01292</name>
</gene>
<dbReference type="InterPro" id="IPR029063">
    <property type="entry name" value="SAM-dependent_MTases_sf"/>
</dbReference>
<dbReference type="Gene3D" id="3.40.50.150">
    <property type="entry name" value="Vaccinia Virus protein VP39"/>
    <property type="match status" value="1"/>
</dbReference>
<evidence type="ECO:0000313" key="3">
    <source>
        <dbReference type="Proteomes" id="UP000186406"/>
    </source>
</evidence>
<dbReference type="AlphaFoldDB" id="A0A1M7ZE65"/>
<organism evidence="2 3">
    <name type="scientific">Pseudoxanthobacter soli DSM 19599</name>
    <dbReference type="NCBI Taxonomy" id="1123029"/>
    <lineage>
        <taxon>Bacteria</taxon>
        <taxon>Pseudomonadati</taxon>
        <taxon>Pseudomonadota</taxon>
        <taxon>Alphaproteobacteria</taxon>
        <taxon>Hyphomicrobiales</taxon>
        <taxon>Segnochrobactraceae</taxon>
        <taxon>Pseudoxanthobacter</taxon>
    </lineage>
</organism>
<dbReference type="SUPFAM" id="SSF53335">
    <property type="entry name" value="S-adenosyl-L-methionine-dependent methyltransferases"/>
    <property type="match status" value="1"/>
</dbReference>
<proteinExistence type="predicted"/>
<dbReference type="GO" id="GO:0008757">
    <property type="term" value="F:S-adenosylmethionine-dependent methyltransferase activity"/>
    <property type="evidence" value="ECO:0007669"/>
    <property type="project" value="InterPro"/>
</dbReference>
<keyword evidence="2" id="KW-0808">Transferase</keyword>
<dbReference type="Proteomes" id="UP000186406">
    <property type="component" value="Unassembled WGS sequence"/>
</dbReference>
<dbReference type="EMBL" id="FRXO01000002">
    <property type="protein sequence ID" value="SHO63164.1"/>
    <property type="molecule type" value="Genomic_DNA"/>
</dbReference>
<protein>
    <submittedName>
        <fullName evidence="2">Methyltransferase domain-containing protein</fullName>
    </submittedName>
</protein>
<keyword evidence="3" id="KW-1185">Reference proteome</keyword>
<evidence type="ECO:0000259" key="1">
    <source>
        <dbReference type="Pfam" id="PF08241"/>
    </source>
</evidence>
<dbReference type="STRING" id="1123029.SAMN02745172_01292"/>
<dbReference type="Pfam" id="PF08241">
    <property type="entry name" value="Methyltransf_11"/>
    <property type="match status" value="1"/>
</dbReference>
<name>A0A1M7ZE65_9HYPH</name>
<dbReference type="GO" id="GO:0032259">
    <property type="term" value="P:methylation"/>
    <property type="evidence" value="ECO:0007669"/>
    <property type="project" value="UniProtKB-KW"/>
</dbReference>
<dbReference type="RefSeq" id="WP_073626699.1">
    <property type="nucleotide sequence ID" value="NZ_FRXO01000002.1"/>
</dbReference>
<dbReference type="CDD" id="cd02440">
    <property type="entry name" value="AdoMet_MTases"/>
    <property type="match status" value="1"/>
</dbReference>
<keyword evidence="2" id="KW-0489">Methyltransferase</keyword>
<accession>A0A1M7ZE65</accession>
<reference evidence="2 3" key="1">
    <citation type="submission" date="2016-12" db="EMBL/GenBank/DDBJ databases">
        <authorList>
            <person name="Song W.-J."/>
            <person name="Kurnit D.M."/>
        </authorList>
    </citation>
    <scope>NUCLEOTIDE SEQUENCE [LARGE SCALE GENOMIC DNA]</scope>
    <source>
        <strain evidence="2 3">DSM 19599</strain>
    </source>
</reference>
<evidence type="ECO:0000313" key="2">
    <source>
        <dbReference type="EMBL" id="SHO63164.1"/>
    </source>
</evidence>
<feature type="domain" description="Methyltransferase type 11" evidence="1">
    <location>
        <begin position="87"/>
        <end position="129"/>
    </location>
</feature>
<dbReference type="InterPro" id="IPR013216">
    <property type="entry name" value="Methyltransf_11"/>
</dbReference>
<sequence>MPLDVIELKTFYDTALGQTVRGLVSARLKEMIAGGSGGCAVGLGFTPPFLETFGAGADRVLALMPARMGVCRWPVEGGNRAALVEEDELPLPDASVDRLLLIHGIEEAETPEAMVREIWRVLAPGGRLIAVVPNRRGLWAQADTTPFGNGRPYSRGQLERLLTAAKLAPTGWSEALFLPPLSLRAVVGSARALEKIGRSITPAFSGLILVEAEKRMWQALPSDGRALRVPRLVPAMADPVSHFARRRRRVAAMTWPAMFDGDETRSRD</sequence>
<dbReference type="OrthoDB" id="9800231at2"/>